<dbReference type="InterPro" id="IPR036873">
    <property type="entry name" value="Rhodanese-like_dom_sf"/>
</dbReference>
<dbReference type="PANTHER" id="PTHR43031:SF17">
    <property type="entry name" value="SULFURTRANSFERASE YTWF-RELATED"/>
    <property type="match status" value="1"/>
</dbReference>
<keyword evidence="2" id="KW-0808">Transferase</keyword>
<dbReference type="SUPFAM" id="SSF52821">
    <property type="entry name" value="Rhodanese/Cell cycle control phosphatase"/>
    <property type="match status" value="1"/>
</dbReference>
<organism evidence="2 3">
    <name type="scientific">Sphingobacterium lactis</name>
    <dbReference type="NCBI Taxonomy" id="797291"/>
    <lineage>
        <taxon>Bacteria</taxon>
        <taxon>Pseudomonadati</taxon>
        <taxon>Bacteroidota</taxon>
        <taxon>Sphingobacteriia</taxon>
        <taxon>Sphingobacteriales</taxon>
        <taxon>Sphingobacteriaceae</taxon>
        <taxon>Sphingobacterium</taxon>
    </lineage>
</organism>
<reference evidence="3" key="1">
    <citation type="submission" date="2016-10" db="EMBL/GenBank/DDBJ databases">
        <authorList>
            <person name="Varghese N."/>
            <person name="Submissions S."/>
        </authorList>
    </citation>
    <scope>NUCLEOTIDE SEQUENCE [LARGE SCALE GENOMIC DNA]</scope>
    <source>
        <strain evidence="3">DSM 22361</strain>
    </source>
</reference>
<dbReference type="Gene3D" id="3.40.250.10">
    <property type="entry name" value="Rhodanese-like domain"/>
    <property type="match status" value="1"/>
</dbReference>
<dbReference type="AlphaFoldDB" id="A0A1H5Y725"/>
<sequence>MIQRLTFSEFKAQIAAEGVQLLDVRAAEEFASGTIVGAKLADVRRMDFKERINTMVDLQKPIYLFCHSGIRSLNAARMLESMGAVEIYDLNGGYVSWSQHIEADRTRI</sequence>
<gene>
    <name evidence="2" type="ORF">SAMN05421877_105265</name>
</gene>
<accession>A0A1H5Y725</accession>
<dbReference type="EMBL" id="FNUT01000005">
    <property type="protein sequence ID" value="SEG19793.1"/>
    <property type="molecule type" value="Genomic_DNA"/>
</dbReference>
<evidence type="ECO:0000313" key="3">
    <source>
        <dbReference type="Proteomes" id="UP000236731"/>
    </source>
</evidence>
<dbReference type="PROSITE" id="PS50206">
    <property type="entry name" value="RHODANESE_3"/>
    <property type="match status" value="1"/>
</dbReference>
<name>A0A1H5Y725_9SPHI</name>
<dbReference type="Pfam" id="PF00581">
    <property type="entry name" value="Rhodanese"/>
    <property type="match status" value="1"/>
</dbReference>
<evidence type="ECO:0000259" key="1">
    <source>
        <dbReference type="PROSITE" id="PS50206"/>
    </source>
</evidence>
<dbReference type="OrthoDB" id="9808735at2"/>
<dbReference type="Proteomes" id="UP000236731">
    <property type="component" value="Unassembled WGS sequence"/>
</dbReference>
<keyword evidence="3" id="KW-1185">Reference proteome</keyword>
<evidence type="ECO:0000313" key="2">
    <source>
        <dbReference type="EMBL" id="SEG19793.1"/>
    </source>
</evidence>
<feature type="domain" description="Rhodanese" evidence="1">
    <location>
        <begin position="15"/>
        <end position="102"/>
    </location>
</feature>
<dbReference type="PANTHER" id="PTHR43031">
    <property type="entry name" value="FAD-DEPENDENT OXIDOREDUCTASE"/>
    <property type="match status" value="1"/>
</dbReference>
<dbReference type="CDD" id="cd00158">
    <property type="entry name" value="RHOD"/>
    <property type="match status" value="1"/>
</dbReference>
<dbReference type="InterPro" id="IPR050229">
    <property type="entry name" value="GlpE_sulfurtransferase"/>
</dbReference>
<dbReference type="SMART" id="SM00450">
    <property type="entry name" value="RHOD"/>
    <property type="match status" value="1"/>
</dbReference>
<protein>
    <submittedName>
        <fullName evidence="2">Rhodanese-related sulfurtransferase</fullName>
    </submittedName>
</protein>
<dbReference type="InterPro" id="IPR001763">
    <property type="entry name" value="Rhodanese-like_dom"/>
</dbReference>
<proteinExistence type="predicted"/>
<dbReference type="RefSeq" id="WP_103906166.1">
    <property type="nucleotide sequence ID" value="NZ_CP049246.1"/>
</dbReference>
<dbReference type="GO" id="GO:0016740">
    <property type="term" value="F:transferase activity"/>
    <property type="evidence" value="ECO:0007669"/>
    <property type="project" value="UniProtKB-KW"/>
</dbReference>